<dbReference type="RefSeq" id="WP_286678936.1">
    <property type="nucleotide sequence ID" value="NZ_MNXI01000117.1"/>
</dbReference>
<dbReference type="FunFam" id="3.10.20.30:FF:000002">
    <property type="entry name" value="GTP pyrophosphokinase (RelA/SpoT)"/>
    <property type="match status" value="1"/>
</dbReference>
<dbReference type="UniPathway" id="UPA00908">
    <property type="reaction ID" value="UER00884"/>
</dbReference>
<dbReference type="InterPro" id="IPR043519">
    <property type="entry name" value="NT_sf"/>
</dbReference>
<dbReference type="SUPFAM" id="SSF81271">
    <property type="entry name" value="TGS-like"/>
    <property type="match status" value="1"/>
</dbReference>
<evidence type="ECO:0000256" key="2">
    <source>
        <dbReference type="ARBA" id="ARBA00048244"/>
    </source>
</evidence>
<dbReference type="InterPro" id="IPR006674">
    <property type="entry name" value="HD_domain"/>
</dbReference>
<dbReference type="InterPro" id="IPR004811">
    <property type="entry name" value="RelA/Spo_fam"/>
</dbReference>
<accession>A0A2M7T956</accession>
<evidence type="ECO:0000256" key="1">
    <source>
        <dbReference type="ARBA" id="ARBA00004976"/>
    </source>
</evidence>
<dbReference type="Pfam" id="PF02824">
    <property type="entry name" value="TGS"/>
    <property type="match status" value="1"/>
</dbReference>
<feature type="domain" description="TGS" evidence="6">
    <location>
        <begin position="384"/>
        <end position="445"/>
    </location>
</feature>
<evidence type="ECO:0000259" key="4">
    <source>
        <dbReference type="PROSITE" id="PS51671"/>
    </source>
</evidence>
<dbReference type="PROSITE" id="PS51671">
    <property type="entry name" value="ACT"/>
    <property type="match status" value="1"/>
</dbReference>
<evidence type="ECO:0000256" key="3">
    <source>
        <dbReference type="RuleBase" id="RU003847"/>
    </source>
</evidence>
<dbReference type="AlphaFoldDB" id="A0A2M7T956"/>
<dbReference type="Pfam" id="PF04607">
    <property type="entry name" value="RelA_SpoT"/>
    <property type="match status" value="1"/>
</dbReference>
<dbReference type="NCBIfam" id="TIGR00691">
    <property type="entry name" value="spoT_relA"/>
    <property type="match status" value="1"/>
</dbReference>
<proteinExistence type="inferred from homology"/>
<dbReference type="GO" id="GO:0008728">
    <property type="term" value="F:GTP diphosphokinase activity"/>
    <property type="evidence" value="ECO:0007669"/>
    <property type="project" value="UniProtKB-EC"/>
</dbReference>
<organism evidence="7 8">
    <name type="scientific">Candidatus Aquicultor secundus</name>
    <dbReference type="NCBI Taxonomy" id="1973895"/>
    <lineage>
        <taxon>Bacteria</taxon>
        <taxon>Bacillati</taxon>
        <taxon>Actinomycetota</taxon>
        <taxon>Candidatus Aquicultoria</taxon>
        <taxon>Candidatus Aquicultorales</taxon>
        <taxon>Candidatus Aquicultoraceae</taxon>
        <taxon>Candidatus Aquicultor</taxon>
    </lineage>
</organism>
<dbReference type="Gene3D" id="1.10.3210.10">
    <property type="entry name" value="Hypothetical protein af1432"/>
    <property type="match status" value="1"/>
</dbReference>
<dbReference type="SUPFAM" id="SSF109604">
    <property type="entry name" value="HD-domain/PDEase-like"/>
    <property type="match status" value="1"/>
</dbReference>
<dbReference type="CDD" id="cd00077">
    <property type="entry name" value="HDc"/>
    <property type="match status" value="1"/>
</dbReference>
<protein>
    <submittedName>
        <fullName evidence="7">(P)ppGpp synthetase</fullName>
    </submittedName>
</protein>
<dbReference type="PANTHER" id="PTHR21262">
    <property type="entry name" value="GUANOSINE-3',5'-BIS DIPHOSPHATE 3'-PYROPHOSPHOHYDROLASE"/>
    <property type="match status" value="1"/>
</dbReference>
<dbReference type="InterPro" id="IPR012675">
    <property type="entry name" value="Beta-grasp_dom_sf"/>
</dbReference>
<dbReference type="SUPFAM" id="SSF55021">
    <property type="entry name" value="ACT-like"/>
    <property type="match status" value="1"/>
</dbReference>
<dbReference type="SUPFAM" id="SSF81301">
    <property type="entry name" value="Nucleotidyltransferase"/>
    <property type="match status" value="1"/>
</dbReference>
<dbReference type="InterPro" id="IPR007685">
    <property type="entry name" value="RelA_SpoT"/>
</dbReference>
<dbReference type="InterPro" id="IPR012676">
    <property type="entry name" value="TGS-like"/>
</dbReference>
<dbReference type="GO" id="GO:0015970">
    <property type="term" value="P:guanosine tetraphosphate biosynthetic process"/>
    <property type="evidence" value="ECO:0007669"/>
    <property type="project" value="UniProtKB-UniPathway"/>
</dbReference>
<dbReference type="FunFam" id="1.10.3210.10:FF:000001">
    <property type="entry name" value="GTP pyrophosphokinase RelA"/>
    <property type="match status" value="1"/>
</dbReference>
<dbReference type="InterPro" id="IPR033655">
    <property type="entry name" value="TGS_RelA/SpoT"/>
</dbReference>
<dbReference type="PROSITE" id="PS51831">
    <property type="entry name" value="HD"/>
    <property type="match status" value="1"/>
</dbReference>
<evidence type="ECO:0000313" key="8">
    <source>
        <dbReference type="Proteomes" id="UP000230956"/>
    </source>
</evidence>
<dbReference type="FunFam" id="3.30.460.10:FF:000001">
    <property type="entry name" value="GTP pyrophosphokinase RelA"/>
    <property type="match status" value="1"/>
</dbReference>
<dbReference type="Gene3D" id="3.30.460.10">
    <property type="entry name" value="Beta Polymerase, domain 2"/>
    <property type="match status" value="1"/>
</dbReference>
<dbReference type="SMART" id="SM00954">
    <property type="entry name" value="RelA_SpoT"/>
    <property type="match status" value="1"/>
</dbReference>
<dbReference type="GO" id="GO:0005886">
    <property type="term" value="C:plasma membrane"/>
    <property type="evidence" value="ECO:0007669"/>
    <property type="project" value="TreeGrafter"/>
</dbReference>
<dbReference type="Pfam" id="PF13291">
    <property type="entry name" value="ACT_4"/>
    <property type="match status" value="1"/>
</dbReference>
<evidence type="ECO:0000259" key="5">
    <source>
        <dbReference type="PROSITE" id="PS51831"/>
    </source>
</evidence>
<dbReference type="PROSITE" id="PS51880">
    <property type="entry name" value="TGS"/>
    <property type="match status" value="1"/>
</dbReference>
<dbReference type="EMBL" id="PFNG01000085">
    <property type="protein sequence ID" value="PIZ40634.1"/>
    <property type="molecule type" value="Genomic_DNA"/>
</dbReference>
<feature type="domain" description="HD" evidence="5">
    <location>
        <begin position="45"/>
        <end position="144"/>
    </location>
</feature>
<reference evidence="8" key="1">
    <citation type="submission" date="2017-09" db="EMBL/GenBank/DDBJ databases">
        <title>Depth-based differentiation of microbial function through sediment-hosted aquifers and enrichment of novel symbionts in the deep terrestrial subsurface.</title>
        <authorList>
            <person name="Probst A.J."/>
            <person name="Ladd B."/>
            <person name="Jarett J.K."/>
            <person name="Geller-Mcgrath D.E."/>
            <person name="Sieber C.M.K."/>
            <person name="Emerson J.B."/>
            <person name="Anantharaman K."/>
            <person name="Thomas B.C."/>
            <person name="Malmstrom R."/>
            <person name="Stieglmeier M."/>
            <person name="Klingl A."/>
            <person name="Woyke T."/>
            <person name="Ryan C.M."/>
            <person name="Banfield J.F."/>
        </authorList>
    </citation>
    <scope>NUCLEOTIDE SEQUENCE [LARGE SCALE GENOMIC DNA]</scope>
</reference>
<evidence type="ECO:0000259" key="6">
    <source>
        <dbReference type="PROSITE" id="PS51880"/>
    </source>
</evidence>
<dbReference type="SMART" id="SM00471">
    <property type="entry name" value="HDc"/>
    <property type="match status" value="1"/>
</dbReference>
<evidence type="ECO:0000313" key="7">
    <source>
        <dbReference type="EMBL" id="PIZ40634.1"/>
    </source>
</evidence>
<comment type="function">
    <text evidence="3">In eubacteria ppGpp (guanosine 3'-diphosphate 5'-diphosphate) is a mediator of the stringent response that coordinates a variety of cellular activities in response to changes in nutritional abundance.</text>
</comment>
<dbReference type="Proteomes" id="UP000230956">
    <property type="component" value="Unassembled WGS sequence"/>
</dbReference>
<comment type="caution">
    <text evidence="7">The sequence shown here is derived from an EMBL/GenBank/DDBJ whole genome shotgun (WGS) entry which is preliminary data.</text>
</comment>
<dbReference type="PANTHER" id="PTHR21262:SF31">
    <property type="entry name" value="GTP PYROPHOSPHOKINASE"/>
    <property type="match status" value="1"/>
</dbReference>
<dbReference type="Pfam" id="PF19296">
    <property type="entry name" value="RelA_AH_RIS"/>
    <property type="match status" value="1"/>
</dbReference>
<comment type="similarity">
    <text evidence="3">Belongs to the relA/spoT family.</text>
</comment>
<dbReference type="InterPro" id="IPR003607">
    <property type="entry name" value="HD/PDEase_dom"/>
</dbReference>
<dbReference type="InterPro" id="IPR045600">
    <property type="entry name" value="RelA/SpoT_AH_RIS"/>
</dbReference>
<dbReference type="Gene3D" id="3.10.20.30">
    <property type="match status" value="1"/>
</dbReference>
<name>A0A2M7T956_9ACTN</name>
<dbReference type="InterPro" id="IPR002912">
    <property type="entry name" value="ACT_dom"/>
</dbReference>
<comment type="catalytic activity">
    <reaction evidence="2">
        <text>GTP + ATP = guanosine 3'-diphosphate 5'-triphosphate + AMP</text>
        <dbReference type="Rhea" id="RHEA:22088"/>
        <dbReference type="ChEBI" id="CHEBI:30616"/>
        <dbReference type="ChEBI" id="CHEBI:37565"/>
        <dbReference type="ChEBI" id="CHEBI:142410"/>
        <dbReference type="ChEBI" id="CHEBI:456215"/>
        <dbReference type="EC" id="2.7.6.5"/>
    </reaction>
</comment>
<dbReference type="CDD" id="cd04876">
    <property type="entry name" value="ACT_RelA-SpoT"/>
    <property type="match status" value="1"/>
</dbReference>
<dbReference type="InterPro" id="IPR045865">
    <property type="entry name" value="ACT-like_dom_sf"/>
</dbReference>
<comment type="pathway">
    <text evidence="1">Purine metabolism; ppGpp biosynthesis; ppGpp from GTP: step 1/2.</text>
</comment>
<feature type="domain" description="ACT" evidence="4">
    <location>
        <begin position="652"/>
        <end position="726"/>
    </location>
</feature>
<sequence length="745" mass="84785">MARIRSLITKIKRYNPDVDVEAIRKAYSLAQKFHSDQYRMSGEDFISHPLEVADILADLGMDTTTIIAALLHDVVEDTDVSLEDLTKEVGSDVTALIDGVTKLGQIEFKSREEEQAENLRKMFIAMARDIRVIIIKLADRLHNMRTIRHMDHAKQVKKARETLEIYAPLAHRLGMMSLKSELEDLSFQVLEPKKYEQIQKMVAERRIEREEFLKGAIGSLKKELKNLGINTEISGRPKHFYSIYEKMVKKGREFSEIYDLLAIRVTVDTIKDCYGALGAIHAMWTPIPGRFKDYIAMPKFNMYQSLHTTVIGPLGKPLEIQIRTKQMHRTAEYGIAAHWRYKEGAKESKLDERLSWLRQMLEWQGELKDPREFMESLKIDLFEDEVYVFTPKGDVVNLPAGATPLDFAYTIHTDVGHRCVGAKVNNQIVPLEYKLRTGDFVEVLTSKATGGPSKDWLKIVKTSRAKNKIRQWFSKENREDSEAAGREMLQKELRKCDLGLKSNITATVLEAIAKELNFKGVDDVFASIGAGKTSVKQCAERIAKANAKEKEGDKEEQEYGVEELKLEFPQKRRRTSSKTGVVVKGIDDMLVRIAHCCNPVPYDNIIGFVTRGRGVSVHRTDCLNARQLVTLFPDRIIETAWDAKQPVAFQVEIEVEALDRTKLLRDVSTVLGDAGVNILSAAVKTSRDYVAVLNFVFEIGNLSHLHTIIGNVKKVPAVFDVYRVEPSKHKREKVVPKWQTEQTKQ</sequence>
<dbReference type="Pfam" id="PF13328">
    <property type="entry name" value="HD_4"/>
    <property type="match status" value="1"/>
</dbReference>
<gene>
    <name evidence="7" type="ORF">COY37_03645</name>
</gene>
<dbReference type="CDD" id="cd01668">
    <property type="entry name" value="TGS_RSH"/>
    <property type="match status" value="1"/>
</dbReference>
<dbReference type="InterPro" id="IPR004095">
    <property type="entry name" value="TGS"/>
</dbReference>
<dbReference type="Gene3D" id="3.30.70.260">
    <property type="match status" value="1"/>
</dbReference>
<dbReference type="CDD" id="cd05399">
    <property type="entry name" value="NT_Rel-Spo_like"/>
    <property type="match status" value="1"/>
</dbReference>